<dbReference type="Gene3D" id="2.70.98.70">
    <property type="match status" value="1"/>
</dbReference>
<evidence type="ECO:0000256" key="1">
    <source>
        <dbReference type="ARBA" id="ARBA00004418"/>
    </source>
</evidence>
<feature type="domain" description="Heparin-sulfate lyase N-terminal" evidence="6">
    <location>
        <begin position="94"/>
        <end position="331"/>
    </location>
</feature>
<dbReference type="PANTHER" id="PTHR39210:SF1">
    <property type="entry name" value="HEPARIN-SULFATE LYASE"/>
    <property type="match status" value="1"/>
</dbReference>
<dbReference type="Gene3D" id="1.50.10.100">
    <property type="entry name" value="Chondroitin AC/alginate lyase"/>
    <property type="match status" value="1"/>
</dbReference>
<evidence type="ECO:0000259" key="6">
    <source>
        <dbReference type="Pfam" id="PF16889"/>
    </source>
</evidence>
<organism evidence="7 8">
    <name type="scientific">Bacillus salipaludis</name>
    <dbReference type="NCBI Taxonomy" id="2547811"/>
    <lineage>
        <taxon>Bacteria</taxon>
        <taxon>Bacillati</taxon>
        <taxon>Bacillota</taxon>
        <taxon>Bacilli</taxon>
        <taxon>Bacillales</taxon>
        <taxon>Bacillaceae</taxon>
        <taxon>Bacillus</taxon>
    </lineage>
</organism>
<comment type="subcellular location">
    <subcellularLocation>
        <location evidence="1">Periplasm</location>
    </subcellularLocation>
</comment>
<dbReference type="RefSeq" id="WP_406582711.1">
    <property type="nucleotide sequence ID" value="NZ_JBJHQH010000021.1"/>
</dbReference>
<dbReference type="InterPro" id="IPR008929">
    <property type="entry name" value="Chondroitin_lyas"/>
</dbReference>
<evidence type="ECO:0000313" key="8">
    <source>
        <dbReference type="Proteomes" id="UP001623041"/>
    </source>
</evidence>
<dbReference type="Pfam" id="PF16889">
    <property type="entry name" value="Hepar_II_III_N"/>
    <property type="match status" value="1"/>
</dbReference>
<feature type="domain" description="Heparinase II/III-like C-terminal" evidence="5">
    <location>
        <begin position="336"/>
        <end position="541"/>
    </location>
</feature>
<dbReference type="Proteomes" id="UP001623041">
    <property type="component" value="Unassembled WGS sequence"/>
</dbReference>
<keyword evidence="3" id="KW-0574">Periplasm</keyword>
<keyword evidence="2" id="KW-0732">Signal</keyword>
<evidence type="ECO:0000256" key="4">
    <source>
        <dbReference type="ARBA" id="ARBA00023239"/>
    </source>
</evidence>
<proteinExistence type="predicted"/>
<evidence type="ECO:0000256" key="2">
    <source>
        <dbReference type="ARBA" id="ARBA00022729"/>
    </source>
</evidence>
<keyword evidence="8" id="KW-1185">Reference proteome</keyword>
<dbReference type="Pfam" id="PF07940">
    <property type="entry name" value="Hepar_II_III_C"/>
    <property type="match status" value="1"/>
</dbReference>
<sequence length="594" mass="70568">MDSKVKLYINTIKYLKPSQIYFRVFNRLKRELYKRKVLQVKIPSKVTISKDLNYIIPELDFDKDYLNRFDIDGILNGQFTFINLTNQVELSKAWNNKDLQHLWRYNLHYFEYLFKLSYEYSNGNKQNNMYYEKYRDLITNWIDNNPFAFGDGWHPYTISLRITNWIATYQVFKEKITNDNDFDKRFRVSLYLQYKYLQTNLEKDVLGNHYFENIKALIIGSVFFEETKVKNKYKNELMKQLKEQILEDGMHFELSPMYHKIILEDLIKITYWLKDETICNQLIPYISKMLDVTYSFEGNFGKTPAFNDSADGISKEYKSILVTCKRYFNLSPQFKSRFEDSGFYIIKDQYKKLIFDVGEISPSYLPAHGHCDALSFELSINSKPMLVNSGTYRYEAGKWRDYFRSTKAHNTVMISDQEQSQFWGGFRVAKRIKKVRKKQFVYKNISFYAGDYISHTGDKHKRFIGHIDENNILVLDYLNTELKDKIKSYLHFVPGTHLEVQENTIYANQGSESIKITAIGTSEINFEKGWHSNQFNVKEEINFITLKKDDKKALFGYLINFNVSSYKILTSENELKIINDKEVIINYQELGDML</sequence>
<evidence type="ECO:0000256" key="3">
    <source>
        <dbReference type="ARBA" id="ARBA00022764"/>
    </source>
</evidence>
<reference evidence="7 8" key="1">
    <citation type="submission" date="2024-11" db="EMBL/GenBank/DDBJ databases">
        <authorList>
            <person name="Lucas J.A."/>
        </authorList>
    </citation>
    <scope>NUCLEOTIDE SEQUENCE [LARGE SCALE GENOMIC DNA]</scope>
    <source>
        <strain evidence="7 8">Z 5.4</strain>
    </source>
</reference>
<comment type="caution">
    <text evidence="7">The sequence shown here is derived from an EMBL/GenBank/DDBJ whole genome shotgun (WGS) entry which is preliminary data.</text>
</comment>
<gene>
    <name evidence="7" type="ORF">ACJEBI_22520</name>
</gene>
<name>A0ABW8RQ34_9BACI</name>
<evidence type="ECO:0000259" key="5">
    <source>
        <dbReference type="Pfam" id="PF07940"/>
    </source>
</evidence>
<accession>A0ABW8RQ34</accession>
<keyword evidence="4" id="KW-0456">Lyase</keyword>
<dbReference type="EMBL" id="JBJHQH010000021">
    <property type="protein sequence ID" value="MFK9094236.1"/>
    <property type="molecule type" value="Genomic_DNA"/>
</dbReference>
<dbReference type="InterPro" id="IPR031680">
    <property type="entry name" value="Hepar_II_III_N"/>
</dbReference>
<dbReference type="SUPFAM" id="SSF48230">
    <property type="entry name" value="Chondroitin AC/alginate lyase"/>
    <property type="match status" value="1"/>
</dbReference>
<evidence type="ECO:0000313" key="7">
    <source>
        <dbReference type="EMBL" id="MFK9094236.1"/>
    </source>
</evidence>
<protein>
    <submittedName>
        <fullName evidence="7">Heparinase II/III family protein</fullName>
    </submittedName>
</protein>
<dbReference type="PANTHER" id="PTHR39210">
    <property type="entry name" value="HEPARIN-SULFATE LYASE"/>
    <property type="match status" value="1"/>
</dbReference>
<dbReference type="InterPro" id="IPR012480">
    <property type="entry name" value="Hepar_II_III_C"/>
</dbReference>